<evidence type="ECO:0000256" key="1">
    <source>
        <dbReference type="SAM" id="SignalP"/>
    </source>
</evidence>
<dbReference type="RefSeq" id="WP_058123605.1">
    <property type="nucleotide sequence ID" value="NZ_CYRX01000029.1"/>
</dbReference>
<organism evidence="2 3">
    <name type="scientific">Thalassobacter stenotrophicus</name>
    <dbReference type="NCBI Taxonomy" id="266809"/>
    <lineage>
        <taxon>Bacteria</taxon>
        <taxon>Pseudomonadati</taxon>
        <taxon>Pseudomonadota</taxon>
        <taxon>Alphaproteobacteria</taxon>
        <taxon>Rhodobacterales</taxon>
        <taxon>Roseobacteraceae</taxon>
        <taxon>Thalassobacter</taxon>
    </lineage>
</organism>
<accession>A0A0P1FJ27</accession>
<proteinExistence type="predicted"/>
<dbReference type="Proteomes" id="UP000051298">
    <property type="component" value="Unassembled WGS sequence"/>
</dbReference>
<gene>
    <name evidence="2" type="ORF">THS5294_01973</name>
</gene>
<keyword evidence="1" id="KW-0732">Signal</keyword>
<evidence type="ECO:0008006" key="4">
    <source>
        <dbReference type="Google" id="ProtNLM"/>
    </source>
</evidence>
<protein>
    <recommendedName>
        <fullName evidence="4">Dihydrodipicolinate reductase</fullName>
    </recommendedName>
</protein>
<evidence type="ECO:0000313" key="2">
    <source>
        <dbReference type="EMBL" id="CUH60677.1"/>
    </source>
</evidence>
<dbReference type="eggNOG" id="ENOG5032YS5">
    <property type="taxonomic scope" value="Bacteria"/>
</dbReference>
<dbReference type="STRING" id="266809.PM03_13185"/>
<evidence type="ECO:0000313" key="3">
    <source>
        <dbReference type="Proteomes" id="UP000051298"/>
    </source>
</evidence>
<name>A0A0P1FJ27_9RHOB</name>
<feature type="chain" id="PRO_5006062637" description="Dihydrodipicolinate reductase" evidence="1">
    <location>
        <begin position="25"/>
        <end position="120"/>
    </location>
</feature>
<dbReference type="AlphaFoldDB" id="A0A0P1FJ27"/>
<sequence length="120" mass="13335">MVKRWTALAAFGAVMLMLPVSAHAFEKIDSRTDFVSLIDGKALTRFGIKLDVTGQGDILGRGFGRDVTGAWQWQGNYFCRSLYWGTYDLGYNCQEVRVNGDTLRFTSDQGAGDSADLKLR</sequence>
<feature type="signal peptide" evidence="1">
    <location>
        <begin position="1"/>
        <end position="24"/>
    </location>
</feature>
<dbReference type="EMBL" id="CYRX01000029">
    <property type="protein sequence ID" value="CUH60677.1"/>
    <property type="molecule type" value="Genomic_DNA"/>
</dbReference>
<reference evidence="2 3" key="1">
    <citation type="submission" date="2015-09" db="EMBL/GenBank/DDBJ databases">
        <authorList>
            <consortium name="Swine Surveillance"/>
        </authorList>
    </citation>
    <scope>NUCLEOTIDE SEQUENCE [LARGE SCALE GENOMIC DNA]</scope>
    <source>
        <strain evidence="2 3">CECT 5294</strain>
    </source>
</reference>